<accession>A0A6N3FK36</accession>
<evidence type="ECO:0008006" key="2">
    <source>
        <dbReference type="Google" id="ProtNLM"/>
    </source>
</evidence>
<sequence>MATYVNKGETVIFTATEAIAYGNVVAFATRIGVALENIPAGSSGTVGIAGVYEIQAKASDKMAVGDAVYWSKANKEITTTADGNTLAGIAVSDKAAATAGVVAVKIG</sequence>
<gene>
    <name evidence="1" type="ORF">VRLFYP33_02361</name>
</gene>
<dbReference type="InterPro" id="IPR011231">
    <property type="entry name" value="Phage_VT1-Sakai_H0018"/>
</dbReference>
<protein>
    <recommendedName>
        <fullName evidence="2">DUF2190 family protein</fullName>
    </recommendedName>
</protein>
<dbReference type="Pfam" id="PF09956">
    <property type="entry name" value="Phage_cement_2"/>
    <property type="match status" value="1"/>
</dbReference>
<organism evidence="1">
    <name type="scientific">Veillonella ratti</name>
    <dbReference type="NCBI Taxonomy" id="103892"/>
    <lineage>
        <taxon>Bacteria</taxon>
        <taxon>Bacillati</taxon>
        <taxon>Bacillota</taxon>
        <taxon>Negativicutes</taxon>
        <taxon>Veillonellales</taxon>
        <taxon>Veillonellaceae</taxon>
        <taxon>Veillonella</taxon>
    </lineage>
</organism>
<reference evidence="1" key="1">
    <citation type="submission" date="2019-11" db="EMBL/GenBank/DDBJ databases">
        <authorList>
            <person name="Feng L."/>
        </authorList>
    </citation>
    <scope>NUCLEOTIDE SEQUENCE</scope>
    <source>
        <strain evidence="1">VrattiLFYP33</strain>
    </source>
</reference>
<dbReference type="EMBL" id="CACRUX010000101">
    <property type="protein sequence ID" value="VYU52435.1"/>
    <property type="molecule type" value="Genomic_DNA"/>
</dbReference>
<proteinExistence type="predicted"/>
<evidence type="ECO:0000313" key="1">
    <source>
        <dbReference type="EMBL" id="VYU52435.1"/>
    </source>
</evidence>
<dbReference type="AlphaFoldDB" id="A0A6N3FK36"/>
<dbReference type="RefSeq" id="WP_021842596.1">
    <property type="nucleotide sequence ID" value="NZ_CACRUX010000101.1"/>
</dbReference>
<dbReference type="PIRSF" id="PIRSF030771">
    <property type="entry name" value="UCP030771"/>
    <property type="match status" value="1"/>
</dbReference>
<name>A0A6N3FK36_9FIRM</name>